<feature type="transmembrane region" description="Helical" evidence="1">
    <location>
        <begin position="89"/>
        <end position="110"/>
    </location>
</feature>
<keyword evidence="1" id="KW-0472">Membrane</keyword>
<name>U2PZ75_9ACTN</name>
<sequence length="133" mass="13921">MSGIPVIAWVMFAADVVVPVTATAIISRRSRALAEAARSSRAAGGPANSPAPSRAGYATALWLIRFDLVGISGVALVCLIVLRSRPSDLVLVESVLFGCCLVSLGLNAVFSRSAAKRAAEEEARENRSTRHGT</sequence>
<keyword evidence="1" id="KW-1133">Transmembrane helix</keyword>
<proteinExistence type="predicted"/>
<evidence type="ECO:0000313" key="2">
    <source>
        <dbReference type="EMBL" id="ERK49029.1"/>
    </source>
</evidence>
<accession>U2PZ75</accession>
<dbReference type="Proteomes" id="UP000017052">
    <property type="component" value="Unassembled WGS sequence"/>
</dbReference>
<feature type="transmembrane region" description="Helical" evidence="1">
    <location>
        <begin position="6"/>
        <end position="26"/>
    </location>
</feature>
<reference evidence="2" key="1">
    <citation type="submission" date="2013-08" db="EMBL/GenBank/DDBJ databases">
        <authorList>
            <person name="Durkin A.S."/>
            <person name="Haft D.R."/>
            <person name="McCorrison J."/>
            <person name="Torralba M."/>
            <person name="Gillis M."/>
            <person name="Haft D.H."/>
            <person name="Methe B."/>
            <person name="Sutton G."/>
            <person name="Nelson K.E."/>
        </authorList>
    </citation>
    <scope>NUCLEOTIDE SEQUENCE [LARGE SCALE GENOMIC DNA]</scope>
    <source>
        <strain evidence="2">F0233</strain>
    </source>
</reference>
<evidence type="ECO:0000313" key="3">
    <source>
        <dbReference type="Proteomes" id="UP000017052"/>
    </source>
</evidence>
<organism evidence="2 3">
    <name type="scientific">Propionibacterium acidifaciens F0233</name>
    <dbReference type="NCBI Taxonomy" id="553198"/>
    <lineage>
        <taxon>Bacteria</taxon>
        <taxon>Bacillati</taxon>
        <taxon>Actinomycetota</taxon>
        <taxon>Actinomycetes</taxon>
        <taxon>Propionibacteriales</taxon>
        <taxon>Propionibacteriaceae</taxon>
        <taxon>Propionibacterium</taxon>
    </lineage>
</organism>
<dbReference type="EMBL" id="ACVN02000333">
    <property type="protein sequence ID" value="ERK49029.1"/>
    <property type="molecule type" value="Genomic_DNA"/>
</dbReference>
<keyword evidence="1" id="KW-0812">Transmembrane</keyword>
<gene>
    <name evidence="2" type="ORF">HMPREF0682_1644</name>
</gene>
<comment type="caution">
    <text evidence="2">The sequence shown here is derived from an EMBL/GenBank/DDBJ whole genome shotgun (WGS) entry which is preliminary data.</text>
</comment>
<evidence type="ECO:0000256" key="1">
    <source>
        <dbReference type="SAM" id="Phobius"/>
    </source>
</evidence>
<keyword evidence="3" id="KW-1185">Reference proteome</keyword>
<protein>
    <submittedName>
        <fullName evidence="2">Uncharacterized protein</fullName>
    </submittedName>
</protein>
<dbReference type="OrthoDB" id="9944995at2"/>
<dbReference type="GeneID" id="95360189"/>
<feature type="transmembrane region" description="Helical" evidence="1">
    <location>
        <begin position="62"/>
        <end position="83"/>
    </location>
</feature>
<dbReference type="RefSeq" id="WP_021798943.1">
    <property type="nucleotide sequence ID" value="NZ_ACVN02000333.1"/>
</dbReference>
<dbReference type="AlphaFoldDB" id="U2PZ75"/>